<protein>
    <submittedName>
        <fullName evidence="3">Sugar regulator</fullName>
    </submittedName>
</protein>
<dbReference type="InterPro" id="IPR025997">
    <property type="entry name" value="SBP_2_dom"/>
</dbReference>
<dbReference type="InterPro" id="IPR003018">
    <property type="entry name" value="GAF"/>
</dbReference>
<dbReference type="EMBL" id="JEMB01003519">
    <property type="protein sequence ID" value="KYF71489.1"/>
    <property type="molecule type" value="Genomic_DNA"/>
</dbReference>
<reference evidence="3 4" key="1">
    <citation type="submission" date="2014-02" db="EMBL/GenBank/DDBJ databases">
        <title>The small core and large imbalanced accessory genome model reveals a collaborative survival strategy of Sorangium cellulosum strains in nature.</title>
        <authorList>
            <person name="Han K."/>
            <person name="Peng R."/>
            <person name="Blom J."/>
            <person name="Li Y.-Z."/>
        </authorList>
    </citation>
    <scope>NUCLEOTIDE SEQUENCE [LARGE SCALE GENOMIC DNA]</scope>
    <source>
        <strain evidence="3 4">So0011-07</strain>
    </source>
</reference>
<dbReference type="Pfam" id="PF13407">
    <property type="entry name" value="Peripla_BP_4"/>
    <property type="match status" value="1"/>
</dbReference>
<dbReference type="Pfam" id="PF13185">
    <property type="entry name" value="GAF_2"/>
    <property type="match status" value="1"/>
</dbReference>
<organism evidence="3 4">
    <name type="scientific">Sorangium cellulosum</name>
    <name type="common">Polyangium cellulosum</name>
    <dbReference type="NCBI Taxonomy" id="56"/>
    <lineage>
        <taxon>Bacteria</taxon>
        <taxon>Pseudomonadati</taxon>
        <taxon>Myxococcota</taxon>
        <taxon>Polyangia</taxon>
        <taxon>Polyangiales</taxon>
        <taxon>Polyangiaceae</taxon>
        <taxon>Sorangium</taxon>
    </lineage>
</organism>
<sequence>DKARAAHETRLLEEVLNAVAAQASPRELVEIVSKGIRSVQLRPHWSAVHLVMLDGADREGSPSSAPGQGRELRVYRLPRRAPTSYWNNLRDGALVAGHDLGAAVDLRFCADNGAGRQSDLIDEGIRRGVQGIAVAPTDPALIEPAIRRATEAGIPVVTLDTPPAAGSSALAYIGTDNAAAGRLAGEMMARLLPEGGVVHAQMTSSRALNGIERVEGFGAVVAGRAIAVQPPSVNQFDPSRGLQLAVEALRREGGAGAFGACAENGPSWGRAARADGRAGDLKIVAFDLVPETIAMIREGTIHAAVVQREYDMGYRAVQMLHDVITRGADAALAGLPPLSPGAEPPSPRFADTGVDVVTLERTPWSHALSDQLNLELTRKAAIRRRAPTGVRPALELLVILFDVEKEELAEERALLDRGSLVGRALSTARSVVVDTAASELDGLSDVLEARLHGTRTLVGVPLLTRGEALGVLVLESERPSACSPEDLAQIERVADTMAVALENVRLFERMSRRQESLVNTIIELSSPVVPIAPEILVMPVVGAMDRQRSGRFMESMLQEISRRRARVVLVDVTGMATVDALAAHHLLQAAGAARLLGAEVVLVGIAPEAARLIVGQGLDLGRVAIRATLELGFAYALSRTGGRVVYADA</sequence>
<dbReference type="AlphaFoldDB" id="A0A150QU22"/>
<name>A0A150QU22_SORCE</name>
<comment type="caution">
    <text evidence="3">The sequence shown here is derived from an EMBL/GenBank/DDBJ whole genome shotgun (WGS) entry which is preliminary data.</text>
</comment>
<feature type="non-terminal residue" evidence="3">
    <location>
        <position position="1"/>
    </location>
</feature>
<keyword evidence="1" id="KW-0597">Phosphoprotein</keyword>
<dbReference type="Gene3D" id="3.30.450.40">
    <property type="match status" value="1"/>
</dbReference>
<dbReference type="InterPro" id="IPR029016">
    <property type="entry name" value="GAF-like_dom_sf"/>
</dbReference>
<dbReference type="InterPro" id="IPR002645">
    <property type="entry name" value="STAS_dom"/>
</dbReference>
<gene>
    <name evidence="3" type="ORF">BE17_17145</name>
</gene>
<dbReference type="PANTHER" id="PTHR33745">
    <property type="entry name" value="RSBT ANTAGONIST PROTEIN RSBS-RELATED"/>
    <property type="match status" value="1"/>
</dbReference>
<dbReference type="Gene3D" id="3.40.50.2300">
    <property type="match status" value="2"/>
</dbReference>
<evidence type="ECO:0000256" key="1">
    <source>
        <dbReference type="ARBA" id="ARBA00022553"/>
    </source>
</evidence>
<dbReference type="Pfam" id="PF01740">
    <property type="entry name" value="STAS"/>
    <property type="match status" value="1"/>
</dbReference>
<dbReference type="SUPFAM" id="SSF52091">
    <property type="entry name" value="SpoIIaa-like"/>
    <property type="match status" value="1"/>
</dbReference>
<dbReference type="InterPro" id="IPR051932">
    <property type="entry name" value="Bact_StressResp_Reg"/>
</dbReference>
<evidence type="ECO:0000313" key="3">
    <source>
        <dbReference type="EMBL" id="KYF71489.1"/>
    </source>
</evidence>
<proteinExistence type="predicted"/>
<dbReference type="Gene3D" id="3.30.750.24">
    <property type="entry name" value="STAS domain"/>
    <property type="match status" value="1"/>
</dbReference>
<dbReference type="Proteomes" id="UP000075635">
    <property type="component" value="Unassembled WGS sequence"/>
</dbReference>
<dbReference type="SUPFAM" id="SSF53822">
    <property type="entry name" value="Periplasmic binding protein-like I"/>
    <property type="match status" value="1"/>
</dbReference>
<evidence type="ECO:0000259" key="2">
    <source>
        <dbReference type="PROSITE" id="PS50801"/>
    </source>
</evidence>
<dbReference type="PROSITE" id="PS50801">
    <property type="entry name" value="STAS"/>
    <property type="match status" value="1"/>
</dbReference>
<dbReference type="SMART" id="SM00065">
    <property type="entry name" value="GAF"/>
    <property type="match status" value="1"/>
</dbReference>
<dbReference type="SUPFAM" id="SSF55781">
    <property type="entry name" value="GAF domain-like"/>
    <property type="match status" value="1"/>
</dbReference>
<dbReference type="InterPro" id="IPR036513">
    <property type="entry name" value="STAS_dom_sf"/>
</dbReference>
<feature type="domain" description="STAS" evidence="2">
    <location>
        <begin position="525"/>
        <end position="636"/>
    </location>
</feature>
<evidence type="ECO:0000313" key="4">
    <source>
        <dbReference type="Proteomes" id="UP000075635"/>
    </source>
</evidence>
<dbReference type="PANTHER" id="PTHR33745:SF3">
    <property type="entry name" value="RSBT CO-ANTAGONIST PROTEIN RSBRC"/>
    <property type="match status" value="1"/>
</dbReference>
<accession>A0A150QU22</accession>
<dbReference type="CDD" id="cd07041">
    <property type="entry name" value="STAS_RsbR_RsbS_like"/>
    <property type="match status" value="1"/>
</dbReference>
<dbReference type="InterPro" id="IPR028082">
    <property type="entry name" value="Peripla_BP_I"/>
</dbReference>